<dbReference type="InterPro" id="IPR029063">
    <property type="entry name" value="SAM-dependent_MTases_sf"/>
</dbReference>
<reference evidence="2 3" key="1">
    <citation type="submission" date="2019-12" db="EMBL/GenBank/DDBJ databases">
        <authorList>
            <person name="Alioto T."/>
            <person name="Alioto T."/>
            <person name="Gomez Garrido J."/>
        </authorList>
    </citation>
    <scope>NUCLEOTIDE SEQUENCE [LARGE SCALE GENOMIC DNA]</scope>
</reference>
<accession>A0A8S0VM01</accession>
<dbReference type="Pfam" id="PF03492">
    <property type="entry name" value="Methyltransf_7"/>
    <property type="match status" value="1"/>
</dbReference>
<dbReference type="InterPro" id="IPR005299">
    <property type="entry name" value="MeTrfase_7"/>
</dbReference>
<keyword evidence="2" id="KW-0808">Transferase</keyword>
<sequence>MEKNIGPEGCFISCVPGSFYGRLFPKKSLHFVHSSSSLHWLSQCLKGLAANGLPQSMPRIGAKTMLKGCKKPPKVAKKLLEATSNGTMEFFKLASPVSGCGHATAWPYCYAIDMIIGNFYNAETIHISNDLSVTFEPVDYFLSND</sequence>
<feature type="non-terminal residue" evidence="2">
    <location>
        <position position="1"/>
    </location>
</feature>
<keyword evidence="2" id="KW-0489">Methyltransferase</keyword>
<dbReference type="SUPFAM" id="SSF53335">
    <property type="entry name" value="S-adenosyl-L-methionine-dependent methyltransferases"/>
    <property type="match status" value="1"/>
</dbReference>
<dbReference type="Gene3D" id="3.40.50.150">
    <property type="entry name" value="Vaccinia Virus protein VP39"/>
    <property type="match status" value="1"/>
</dbReference>
<keyword evidence="3" id="KW-1185">Reference proteome</keyword>
<dbReference type="EMBL" id="CACTIH010009632">
    <property type="protein sequence ID" value="CAA3032622.1"/>
    <property type="molecule type" value="Genomic_DNA"/>
</dbReference>
<organism evidence="2 3">
    <name type="scientific">Olea europaea subsp. europaea</name>
    <dbReference type="NCBI Taxonomy" id="158383"/>
    <lineage>
        <taxon>Eukaryota</taxon>
        <taxon>Viridiplantae</taxon>
        <taxon>Streptophyta</taxon>
        <taxon>Embryophyta</taxon>
        <taxon>Tracheophyta</taxon>
        <taxon>Spermatophyta</taxon>
        <taxon>Magnoliopsida</taxon>
        <taxon>eudicotyledons</taxon>
        <taxon>Gunneridae</taxon>
        <taxon>Pentapetalae</taxon>
        <taxon>asterids</taxon>
        <taxon>lamiids</taxon>
        <taxon>Lamiales</taxon>
        <taxon>Oleaceae</taxon>
        <taxon>Oleeae</taxon>
        <taxon>Olea</taxon>
    </lineage>
</organism>
<dbReference type="AlphaFoldDB" id="A0A8S0VM01"/>
<evidence type="ECO:0000313" key="3">
    <source>
        <dbReference type="Proteomes" id="UP000594638"/>
    </source>
</evidence>
<comment type="caution">
    <text evidence="2">The sequence shown here is derived from an EMBL/GenBank/DDBJ whole genome shotgun (WGS) entry which is preliminary data.</text>
</comment>
<dbReference type="GO" id="GO:0032259">
    <property type="term" value="P:methylation"/>
    <property type="evidence" value="ECO:0007669"/>
    <property type="project" value="UniProtKB-KW"/>
</dbReference>
<dbReference type="PANTHER" id="PTHR31009">
    <property type="entry name" value="S-ADENOSYL-L-METHIONINE:CARBOXYL METHYLTRANSFERASE FAMILY PROTEIN"/>
    <property type="match status" value="1"/>
</dbReference>
<dbReference type="Gramene" id="OE9A054459T1">
    <property type="protein sequence ID" value="OE9A054459C1"/>
    <property type="gene ID" value="OE9A054459"/>
</dbReference>
<evidence type="ECO:0000313" key="2">
    <source>
        <dbReference type="EMBL" id="CAA3032622.1"/>
    </source>
</evidence>
<evidence type="ECO:0000256" key="1">
    <source>
        <dbReference type="ARBA" id="ARBA00007967"/>
    </source>
</evidence>
<protein>
    <submittedName>
        <fullName evidence="2">SAM dependent carboxyl methyltransferase</fullName>
    </submittedName>
</protein>
<comment type="similarity">
    <text evidence="1">Belongs to the methyltransferase superfamily. Type-7 methyltransferase family.</text>
</comment>
<name>A0A8S0VM01_OLEEU</name>
<proteinExistence type="inferred from homology"/>
<dbReference type="GO" id="GO:0008168">
    <property type="term" value="F:methyltransferase activity"/>
    <property type="evidence" value="ECO:0007669"/>
    <property type="project" value="UniProtKB-KW"/>
</dbReference>
<gene>
    <name evidence="2" type="ORF">OLEA9_A054459</name>
</gene>
<dbReference type="Proteomes" id="UP000594638">
    <property type="component" value="Unassembled WGS sequence"/>
</dbReference>